<evidence type="ECO:0000313" key="2">
    <source>
        <dbReference type="EMBL" id="NNH70974.1"/>
    </source>
</evidence>
<name>A0A849BXH0_9NOCA</name>
<dbReference type="EMBL" id="JABELX010000004">
    <property type="protein sequence ID" value="NNH70974.1"/>
    <property type="molecule type" value="Genomic_DNA"/>
</dbReference>
<accession>A0A849BXH0</accession>
<organism evidence="2 3">
    <name type="scientific">Nocardia uniformis</name>
    <dbReference type="NCBI Taxonomy" id="53432"/>
    <lineage>
        <taxon>Bacteria</taxon>
        <taxon>Bacillati</taxon>
        <taxon>Actinomycetota</taxon>
        <taxon>Actinomycetes</taxon>
        <taxon>Mycobacteriales</taxon>
        <taxon>Nocardiaceae</taxon>
        <taxon>Nocardia</taxon>
    </lineage>
</organism>
<dbReference type="AlphaFoldDB" id="A0A849BXH0"/>
<keyword evidence="3" id="KW-1185">Reference proteome</keyword>
<evidence type="ECO:0008006" key="4">
    <source>
        <dbReference type="Google" id="ProtNLM"/>
    </source>
</evidence>
<protein>
    <recommendedName>
        <fullName evidence="4">Mce-associated membrane protein</fullName>
    </recommendedName>
</protein>
<comment type="caution">
    <text evidence="2">The sequence shown here is derived from an EMBL/GenBank/DDBJ whole genome shotgun (WGS) entry which is preliminary data.</text>
</comment>
<gene>
    <name evidence="2" type="ORF">HLB23_14065</name>
</gene>
<dbReference type="RefSeq" id="WP_067523181.1">
    <property type="nucleotide sequence ID" value="NZ_JABELX010000004.1"/>
</dbReference>
<dbReference type="Proteomes" id="UP000586827">
    <property type="component" value="Unassembled WGS sequence"/>
</dbReference>
<sequence length="195" mass="20123">MLYGAVACTAVVSVVLAGLAWKFAGDRADTDRAAAEYSAQAADRAAALRAGSDFLIAAYTVDAAGDKGMSKWHAAMSAATTDTLRDRVQQTKAVLSLLTEADASMTGAVEEVAVVSQNDKLIRLLAVLRLTGRAPGQTEPTSGSVTEYIDLIQVNGTWKVFGYQDIAGKSAAGVPDSGLPGLPATQPQPSPAPGR</sequence>
<evidence type="ECO:0000256" key="1">
    <source>
        <dbReference type="SAM" id="MobiDB-lite"/>
    </source>
</evidence>
<feature type="compositionally biased region" description="Pro residues" evidence="1">
    <location>
        <begin position="186"/>
        <end position="195"/>
    </location>
</feature>
<reference evidence="2 3" key="1">
    <citation type="submission" date="2020-05" db="EMBL/GenBank/DDBJ databases">
        <title>MicrobeNet Type strains.</title>
        <authorList>
            <person name="Nicholson A.C."/>
        </authorList>
    </citation>
    <scope>NUCLEOTIDE SEQUENCE [LARGE SCALE GENOMIC DNA]</scope>
    <source>
        <strain evidence="2 3">JCM 3224</strain>
    </source>
</reference>
<evidence type="ECO:0000313" key="3">
    <source>
        <dbReference type="Proteomes" id="UP000586827"/>
    </source>
</evidence>
<proteinExistence type="predicted"/>
<feature type="region of interest" description="Disordered" evidence="1">
    <location>
        <begin position="172"/>
        <end position="195"/>
    </location>
</feature>